<accession>A0AAU8PRF9</accession>
<keyword evidence="2" id="KW-1185">Reference proteome</keyword>
<dbReference type="KEGG" id="dku:Desku_0570"/>
<evidence type="ECO:0000313" key="2">
    <source>
        <dbReference type="Proteomes" id="UP000009229"/>
    </source>
</evidence>
<dbReference type="RefSeq" id="WP_013821701.1">
    <property type="nucleotide sequence ID" value="NC_015573.1"/>
</dbReference>
<dbReference type="AlphaFoldDB" id="A0AAU8PRF9"/>
<proteinExistence type="predicted"/>
<dbReference type="Proteomes" id="UP000009229">
    <property type="component" value="Chromosome"/>
</dbReference>
<dbReference type="EMBL" id="CP002770">
    <property type="protein sequence ID" value="AEG14186.1"/>
    <property type="molecule type" value="Genomic_DNA"/>
</dbReference>
<gene>
    <name evidence="1" type="ordered locus">Desku_0570</name>
</gene>
<evidence type="ECO:0008006" key="3">
    <source>
        <dbReference type="Google" id="ProtNLM"/>
    </source>
</evidence>
<organism evidence="1 2">
    <name type="scientific">Desulfofundulus kuznetsovii (strain DSM 6115 / VKM B-1805 / 17)</name>
    <name type="common">Desulfotomaculum kuznetsovii</name>
    <dbReference type="NCBI Taxonomy" id="760568"/>
    <lineage>
        <taxon>Bacteria</taxon>
        <taxon>Bacillati</taxon>
        <taxon>Bacillota</taxon>
        <taxon>Clostridia</taxon>
        <taxon>Eubacteriales</taxon>
        <taxon>Peptococcaceae</taxon>
        <taxon>Desulfofundulus</taxon>
    </lineage>
</organism>
<evidence type="ECO:0000313" key="1">
    <source>
        <dbReference type="EMBL" id="AEG14186.1"/>
    </source>
</evidence>
<protein>
    <recommendedName>
        <fullName evidence="3">DUF4007 domain-containing protein</fullName>
    </recommendedName>
</protein>
<sequence>MLPVNFHKTFVPERRLIAALLDYAALGKQGNFKEISSETGIPMGESTGKVPAILDYARGMGLIEIASNKASSVKKPVLTSFGKVVYLEDKFLGEQMVQWLAHMNLCRSDIGAKTWHEVFAKGRSILGTNFTKRQLEDYLISVCGPGNDRTGPLVSVYTEDAALGRSGVLTVKGEIVTRKKAPIFDAYAIPYSAYILCLMEAFFPGQEQVTFSDFNSKTFWFDICLWNQYDIEYVFSLVERKGFISIDRQMHPWIIEKKAMADEVWPHIYDDMA</sequence>
<name>A0AAU8PRF9_DESK7</name>
<reference evidence="2" key="1">
    <citation type="submission" date="2011-05" db="EMBL/GenBank/DDBJ databases">
        <title>Complete sequence of Desulfotomaculum kuznetsovii DSM 6115.</title>
        <authorList>
            <person name="Lucas S."/>
            <person name="Han J."/>
            <person name="Lapidus A."/>
            <person name="Cheng J.-F."/>
            <person name="Goodwin L."/>
            <person name="Pitluck S."/>
            <person name="Peters L."/>
            <person name="Mikhailova N."/>
            <person name="Lu M."/>
            <person name="Saunders E."/>
            <person name="Han C."/>
            <person name="Tapia R."/>
            <person name="Land M."/>
            <person name="Hauser L."/>
            <person name="Kyrpides N."/>
            <person name="Ivanova N."/>
            <person name="Pagani I."/>
            <person name="Nazina T."/>
            <person name="Ivanova A."/>
            <person name="Parshina S."/>
            <person name="Kuever J."/>
            <person name="Muyzer G."/>
            <person name="Plugge C."/>
            <person name="Stams A."/>
            <person name="Woyke T."/>
        </authorList>
    </citation>
    <scope>NUCLEOTIDE SEQUENCE [LARGE SCALE GENOMIC DNA]</scope>
    <source>
        <strain evidence="2">DSM 6115 / VKM B-1805 / 17</strain>
    </source>
</reference>